<dbReference type="Proteomes" id="UP000008065">
    <property type="component" value="Unassembled WGS sequence"/>
</dbReference>
<organism evidence="1 2">
    <name type="scientific">Neurospora tetrasperma (strain FGSC 2508 / ATCC MYA-4615 / P0657)</name>
    <dbReference type="NCBI Taxonomy" id="510951"/>
    <lineage>
        <taxon>Eukaryota</taxon>
        <taxon>Fungi</taxon>
        <taxon>Dikarya</taxon>
        <taxon>Ascomycota</taxon>
        <taxon>Pezizomycotina</taxon>
        <taxon>Sordariomycetes</taxon>
        <taxon>Sordariomycetidae</taxon>
        <taxon>Sordariales</taxon>
        <taxon>Sordariaceae</taxon>
        <taxon>Neurospora</taxon>
    </lineage>
</organism>
<dbReference type="OrthoDB" id="784962at2759"/>
<name>F8ME14_NEUT8</name>
<keyword evidence="2" id="KW-1185">Reference proteome</keyword>
<dbReference type="VEuPathDB" id="FungiDB:NEUTE1DRAFT_135481"/>
<dbReference type="GeneID" id="20825881"/>
<dbReference type="AlphaFoldDB" id="F8ME14"/>
<dbReference type="HOGENOM" id="CLU_2758417_0_0_1"/>
<proteinExistence type="predicted"/>
<dbReference type="KEGG" id="nte:NEUTE1DRAFT135481"/>
<sequence>MRNSDDTNRKKKLIPELGFCEETENFIAREKMRLVANMYQPQVTFPSIAVVGVKARELEKMRAKLEANVF</sequence>
<dbReference type="RefSeq" id="XP_009848575.1">
    <property type="nucleotide sequence ID" value="XM_009850273.1"/>
</dbReference>
<accession>F8ME14</accession>
<protein>
    <submittedName>
        <fullName evidence="1">Uncharacterized protein</fullName>
    </submittedName>
</protein>
<evidence type="ECO:0000313" key="1">
    <source>
        <dbReference type="EMBL" id="EGO61549.1"/>
    </source>
</evidence>
<gene>
    <name evidence="1" type="ORF">NEUTE1DRAFT_135481</name>
</gene>
<reference evidence="2" key="1">
    <citation type="journal article" date="2011" name="Genetics">
        <title>Massive changes in genome architecture accompany the transition to self-fertility in the filamentous fungus Neurospora tetrasperma.</title>
        <authorList>
            <person name="Ellison C.E."/>
            <person name="Stajich J.E."/>
            <person name="Jacobson D.J."/>
            <person name="Natvig D.O."/>
            <person name="Lapidus A."/>
            <person name="Foster B."/>
            <person name="Aerts A."/>
            <person name="Riley R."/>
            <person name="Lindquist E.A."/>
            <person name="Grigoriev I.V."/>
            <person name="Taylor J.W."/>
        </authorList>
    </citation>
    <scope>NUCLEOTIDE SEQUENCE [LARGE SCALE GENOMIC DNA]</scope>
    <source>
        <strain evidence="2">FGSC 2508 / P0657</strain>
    </source>
</reference>
<evidence type="ECO:0000313" key="2">
    <source>
        <dbReference type="Proteomes" id="UP000008065"/>
    </source>
</evidence>
<dbReference type="EMBL" id="GL891302">
    <property type="protein sequence ID" value="EGO61549.1"/>
    <property type="molecule type" value="Genomic_DNA"/>
</dbReference>